<dbReference type="Gene3D" id="3.50.50.60">
    <property type="entry name" value="FAD/NAD(P)-binding domain"/>
    <property type="match status" value="2"/>
</dbReference>
<protein>
    <submittedName>
        <fullName evidence="2">Phytoene dehydrogenase-like protein</fullName>
    </submittedName>
</protein>
<dbReference type="Pfam" id="PF01266">
    <property type="entry name" value="DAO"/>
    <property type="match status" value="1"/>
</dbReference>
<comment type="caution">
    <text evidence="2">The sequence shown here is derived from an EMBL/GenBank/DDBJ whole genome shotgun (WGS) entry which is preliminary data.</text>
</comment>
<dbReference type="PANTHER" id="PTHR10668">
    <property type="entry name" value="PHYTOENE DEHYDROGENASE"/>
    <property type="match status" value="1"/>
</dbReference>
<dbReference type="EMBL" id="JARXVQ010000001">
    <property type="protein sequence ID" value="MDH6182234.1"/>
    <property type="molecule type" value="Genomic_DNA"/>
</dbReference>
<dbReference type="SUPFAM" id="SSF51905">
    <property type="entry name" value="FAD/NAD(P)-binding domain"/>
    <property type="match status" value="1"/>
</dbReference>
<dbReference type="Proteomes" id="UP001160142">
    <property type="component" value="Unassembled WGS sequence"/>
</dbReference>
<evidence type="ECO:0000313" key="3">
    <source>
        <dbReference type="Proteomes" id="UP001160142"/>
    </source>
</evidence>
<dbReference type="PANTHER" id="PTHR10668:SF103">
    <property type="entry name" value="PYRIDINE NUCLEOTIDE-DISULFIDE OXIDOREDUCTASE DOMAIN-CONTAINING PROTEIN 2"/>
    <property type="match status" value="1"/>
</dbReference>
<organism evidence="2 3">
    <name type="scientific">Antiquaquibacter oligotrophicus</name>
    <dbReference type="NCBI Taxonomy" id="2880260"/>
    <lineage>
        <taxon>Bacteria</taxon>
        <taxon>Bacillati</taxon>
        <taxon>Actinomycetota</taxon>
        <taxon>Actinomycetes</taxon>
        <taxon>Micrococcales</taxon>
        <taxon>Microbacteriaceae</taxon>
        <taxon>Antiquaquibacter</taxon>
    </lineage>
</organism>
<accession>A0ABT6KQH7</accession>
<evidence type="ECO:0000313" key="2">
    <source>
        <dbReference type="EMBL" id="MDH6182234.1"/>
    </source>
</evidence>
<feature type="domain" description="FAD dependent oxidoreductase" evidence="1">
    <location>
        <begin position="11"/>
        <end position="140"/>
    </location>
</feature>
<sequence>MTSAKTDDRRDVVIVGGGHNGLAAAAYLALAGKRVTVLERLDVLGGAAISADAFAGIDARLSRYSYLVSLLPRRIIDDLGLSIRLARRRYSSYTPDPHNPGSGLLVDTEDADAAALGPDAAAWREFYSDTSRAARALFPTVTEPLLTRREAKRALGDDALWSWLIDNPVGEAVEARFTSNLVRGVAMTDALIGTFAPNLDESLAANRCFLYHVIGGGTGDWDVPVGGMGAVTGELARAARLAGAEFITGAEVTSITPDGEVRFRHADEERSLHGSWVLANTAPAVLDRLLGITPTAKPEGAQVKVNLLVRRLPRLLDPAIDPAAAFGGTFHINETWSQLDEAYRQADAGGVPDVLPCEIYCHSLTDPSILSPDLQASGAQTLTVFGLHTPHRLVTDATNDDQRALLQRRVLASLDFVLAEPIEDLLLTDENGSPTIETKTTLDLERALAMPGGNIFHGPLSWPFAEDDAVLETPAQRWGVATEHPRILLCGSGARRGGAVSAIGGHNAAMAVLESE</sequence>
<dbReference type="RefSeq" id="WP_322134519.1">
    <property type="nucleotide sequence ID" value="NZ_CP085036.1"/>
</dbReference>
<keyword evidence="3" id="KW-1185">Reference proteome</keyword>
<name>A0ABT6KQH7_9MICO</name>
<reference evidence="2 3" key="1">
    <citation type="submission" date="2023-04" db="EMBL/GenBank/DDBJ databases">
        <title>Genome Encyclopedia of Bacteria and Archaea VI: Functional Genomics of Type Strains.</title>
        <authorList>
            <person name="Whitman W."/>
        </authorList>
    </citation>
    <scope>NUCLEOTIDE SEQUENCE [LARGE SCALE GENOMIC DNA]</scope>
    <source>
        <strain evidence="2 3">SG_E_30_P1</strain>
    </source>
</reference>
<evidence type="ECO:0000259" key="1">
    <source>
        <dbReference type="Pfam" id="PF01266"/>
    </source>
</evidence>
<dbReference type="InterPro" id="IPR006076">
    <property type="entry name" value="FAD-dep_OxRdtase"/>
</dbReference>
<dbReference type="InterPro" id="IPR036188">
    <property type="entry name" value="FAD/NAD-bd_sf"/>
</dbReference>
<proteinExistence type="predicted"/>
<gene>
    <name evidence="2" type="ORF">M2152_002416</name>
</gene>